<keyword evidence="1" id="KW-0813">Transport</keyword>
<protein>
    <submittedName>
        <fullName evidence="4">TonB-dependent receptor</fullName>
    </submittedName>
</protein>
<comment type="subcellular location">
    <subcellularLocation>
        <location evidence="1">Cell outer membrane</location>
        <topology evidence="1">Multi-pass membrane protein</topology>
    </subcellularLocation>
</comment>
<dbReference type="Proteomes" id="UP001449657">
    <property type="component" value="Chromosome"/>
</dbReference>
<dbReference type="InterPro" id="IPR039426">
    <property type="entry name" value="TonB-dep_rcpt-like"/>
</dbReference>
<dbReference type="InterPro" id="IPR023996">
    <property type="entry name" value="TonB-dep_OMP_SusC/RagA"/>
</dbReference>
<dbReference type="InterPro" id="IPR012910">
    <property type="entry name" value="Plug_dom"/>
</dbReference>
<keyword evidence="1" id="KW-0998">Cell outer membrane</keyword>
<dbReference type="NCBIfam" id="TIGR04056">
    <property type="entry name" value="OMP_RagA_SusC"/>
    <property type="match status" value="1"/>
</dbReference>
<keyword evidence="1" id="KW-1134">Transmembrane beta strand</keyword>
<dbReference type="InterPro" id="IPR023997">
    <property type="entry name" value="TonB-dep_OMP_SusC/RagA_CS"/>
</dbReference>
<proteinExistence type="inferred from homology"/>
<dbReference type="Pfam" id="PF13715">
    <property type="entry name" value="CarbopepD_reg_2"/>
    <property type="match status" value="1"/>
</dbReference>
<dbReference type="InterPro" id="IPR008969">
    <property type="entry name" value="CarboxyPept-like_regulatory"/>
</dbReference>
<dbReference type="Pfam" id="PF07715">
    <property type="entry name" value="Plug"/>
    <property type="match status" value="1"/>
</dbReference>
<dbReference type="InterPro" id="IPR037066">
    <property type="entry name" value="Plug_dom_sf"/>
</dbReference>
<keyword evidence="5" id="KW-1185">Reference proteome</keyword>
<reference evidence="4 5" key="1">
    <citation type="submission" date="2024-03" db="EMBL/GenBank/DDBJ databases">
        <title>Chitinophaga caseinilytica sp. nov., a casein hydrolysing bacterium isolated from forest soil.</title>
        <authorList>
            <person name="Lee D.S."/>
            <person name="Han D.M."/>
            <person name="Baek J.H."/>
            <person name="Choi D.G."/>
            <person name="Jeon J.H."/>
            <person name="Jeon C.O."/>
        </authorList>
    </citation>
    <scope>NUCLEOTIDE SEQUENCE [LARGE SCALE GENOMIC DNA]</scope>
    <source>
        <strain evidence="4 5">KACC 19118</strain>
    </source>
</reference>
<dbReference type="Gene3D" id="2.170.130.10">
    <property type="entry name" value="TonB-dependent receptor, plug domain"/>
    <property type="match status" value="1"/>
</dbReference>
<dbReference type="NCBIfam" id="TIGR04057">
    <property type="entry name" value="SusC_RagA_signa"/>
    <property type="match status" value="1"/>
</dbReference>
<feature type="signal peptide" evidence="2">
    <location>
        <begin position="1"/>
        <end position="27"/>
    </location>
</feature>
<keyword evidence="1" id="KW-0812">Transmembrane</keyword>
<evidence type="ECO:0000313" key="4">
    <source>
        <dbReference type="EMBL" id="WZN45605.1"/>
    </source>
</evidence>
<feature type="domain" description="TonB-dependent receptor plug" evidence="3">
    <location>
        <begin position="124"/>
        <end position="229"/>
    </location>
</feature>
<feature type="chain" id="PRO_5046489148" evidence="2">
    <location>
        <begin position="28"/>
        <end position="1037"/>
    </location>
</feature>
<evidence type="ECO:0000313" key="5">
    <source>
        <dbReference type="Proteomes" id="UP001449657"/>
    </source>
</evidence>
<dbReference type="SUPFAM" id="SSF49464">
    <property type="entry name" value="Carboxypeptidase regulatory domain-like"/>
    <property type="match status" value="1"/>
</dbReference>
<keyword evidence="1" id="KW-0472">Membrane</keyword>
<accession>A0ABZ2Z2C1</accession>
<dbReference type="PROSITE" id="PS52016">
    <property type="entry name" value="TONB_DEPENDENT_REC_3"/>
    <property type="match status" value="1"/>
</dbReference>
<dbReference type="RefSeq" id="WP_341840357.1">
    <property type="nucleotide sequence ID" value="NZ_CP149792.1"/>
</dbReference>
<name>A0ABZ2Z2C1_9BACT</name>
<comment type="similarity">
    <text evidence="1">Belongs to the TonB-dependent receptor family.</text>
</comment>
<evidence type="ECO:0000256" key="2">
    <source>
        <dbReference type="SAM" id="SignalP"/>
    </source>
</evidence>
<organism evidence="4 5">
    <name type="scientific">Chitinophaga caseinilytica</name>
    <dbReference type="NCBI Taxonomy" id="2267521"/>
    <lineage>
        <taxon>Bacteria</taxon>
        <taxon>Pseudomonadati</taxon>
        <taxon>Bacteroidota</taxon>
        <taxon>Chitinophagia</taxon>
        <taxon>Chitinophagales</taxon>
        <taxon>Chitinophagaceae</taxon>
        <taxon>Chitinophaga</taxon>
    </lineage>
</organism>
<keyword evidence="2" id="KW-0732">Signal</keyword>
<evidence type="ECO:0000256" key="1">
    <source>
        <dbReference type="PROSITE-ProRule" id="PRU01360"/>
    </source>
</evidence>
<sequence>MNTIIFRCPVCWRQLVLLLLLSLCGTAAFSQSMNITGTVTDSLDESTLPAVTVRVAGSTKITQTDGNGKYTISAAPGAELIFSFQGYLEKRVTVRTNTTINVEMVFTRKELREVAVVAFAKQKKATVTGAIASIQTKEIKQSPSANLAISLAGRLPGLTTLQSSGEPGRDITSLFLRGRATINQTAPIVLIDGIERDLTYIDPNEVESVTILKDASSTALFGVRGANGVILVTTKRGTAEVPEINFSAEVAAQDFQYFVNTVNAYDYARLRNQSLKNDGLAEQFSPYALEMYRTGGDTANYPNTDWKNVMLKDFSLQHRYNLNISGVTANKAVKYFVNATYLNQGGQFRTEKDLPYDPSFKLDRYSFRSNIDLRLNSKLNAFLNVAGYLEKQNMPMGILNRLGDVNSVLTGMSPAVYIMSFMTRVPANVPKLTPDGEVTTGPNIDWPAYGLLNRSGYVRQTRSNVLATFGMKQDLSDLTKGLSAQIHLSFDTRSINNLFGGKEFVRYMQVITPNAQDPTAPDDIHFAQYGGWLNTPLSLGGATSFVSLSNVQGYLNYDRKFNKHQVSAMALYLQQQNIQGIALPFNLRGVSGRATYAYDDKYFAEFNAGYNGSEQFAKGKRFGFFPAFSAGWLISNEPFMQAVPAISHLKVRASYGLVGNDQLSGRRFLYLDDITLSAGGYSSSLGLGQYIGINMLKNSNITWEIAKKTNIGFELGLFNDINLVIDLFKERREDILRSRGTIPVLNGFPLGVLPPANVGVIENKGYEIELNYRKALTKKLSILAKLNVNYAKNKQIFADEPLLGEDFAYRYRSTGYPLGQSFGYLVDRYFTDEDDITRSPVQTVGGHASRPGDFKYKDLNNDGLVNEKDMAPIGYTNLPEYTYGAAFNITYQGLDVSFLFQGVSNVGRYLNGSGIWSGAGFTNYSDWHLHSWTEEKANNGESIRYPRLTTQVSPNEVVNDFFYVNASYVRLRNVEIGYTFPMGWAKKVGLNRARIYANGQNLYTWDRLPFKGVDPEQLSSYAYPIQRVFNFGLNVTF</sequence>
<keyword evidence="4" id="KW-0675">Receptor</keyword>
<dbReference type="SUPFAM" id="SSF56935">
    <property type="entry name" value="Porins"/>
    <property type="match status" value="1"/>
</dbReference>
<dbReference type="Gene3D" id="2.60.40.1120">
    <property type="entry name" value="Carboxypeptidase-like, regulatory domain"/>
    <property type="match status" value="1"/>
</dbReference>
<gene>
    <name evidence="4" type="ORF">WJU22_22145</name>
</gene>
<evidence type="ECO:0000259" key="3">
    <source>
        <dbReference type="Pfam" id="PF07715"/>
    </source>
</evidence>
<dbReference type="EMBL" id="CP150096">
    <property type="protein sequence ID" value="WZN45605.1"/>
    <property type="molecule type" value="Genomic_DNA"/>
</dbReference>